<dbReference type="CDD" id="cd08771">
    <property type="entry name" value="DLP_1"/>
    <property type="match status" value="1"/>
</dbReference>
<dbReference type="InterPro" id="IPR030381">
    <property type="entry name" value="G_DYNAMIN_dom"/>
</dbReference>
<dbReference type="GO" id="GO:0003924">
    <property type="term" value="F:GTPase activity"/>
    <property type="evidence" value="ECO:0007669"/>
    <property type="project" value="InterPro"/>
</dbReference>
<dbReference type="RefSeq" id="XP_056524997.1">
    <property type="nucleotide sequence ID" value="XM_056662884.1"/>
</dbReference>
<dbReference type="PROSITE" id="PS51718">
    <property type="entry name" value="G_DYNAMIN_2"/>
    <property type="match status" value="1"/>
</dbReference>
<dbReference type="OrthoDB" id="415706at2759"/>
<dbReference type="AlphaFoldDB" id="A0A9W9HB66"/>
<reference evidence="6" key="2">
    <citation type="journal article" date="2023" name="IMA Fungus">
        <title>Comparative genomic study of the Penicillium genus elucidates a diverse pangenome and 15 lateral gene transfer events.</title>
        <authorList>
            <person name="Petersen C."/>
            <person name="Sorensen T."/>
            <person name="Nielsen M.R."/>
            <person name="Sondergaard T.E."/>
            <person name="Sorensen J.L."/>
            <person name="Fitzpatrick D.A."/>
            <person name="Frisvad J.C."/>
            <person name="Nielsen K.L."/>
        </authorList>
    </citation>
    <scope>NUCLEOTIDE SEQUENCE</scope>
    <source>
        <strain evidence="6">IBT 22155</strain>
    </source>
</reference>
<evidence type="ECO:0000259" key="4">
    <source>
        <dbReference type="PROSITE" id="PS51388"/>
    </source>
</evidence>
<evidence type="ECO:0000256" key="2">
    <source>
        <dbReference type="ARBA" id="ARBA00023134"/>
    </source>
</evidence>
<feature type="compositionally biased region" description="Acidic residues" evidence="3">
    <location>
        <begin position="1"/>
        <end position="11"/>
    </location>
</feature>
<dbReference type="GO" id="GO:0000266">
    <property type="term" value="P:mitochondrial fission"/>
    <property type="evidence" value="ECO:0007669"/>
    <property type="project" value="TreeGrafter"/>
</dbReference>
<dbReference type="SUPFAM" id="SSF52540">
    <property type="entry name" value="P-loop containing nucleoside triphosphate hydrolases"/>
    <property type="match status" value="1"/>
</dbReference>
<dbReference type="InterPro" id="IPR022812">
    <property type="entry name" value="Dynamin"/>
</dbReference>
<evidence type="ECO:0000313" key="6">
    <source>
        <dbReference type="EMBL" id="KAJ5143353.1"/>
    </source>
</evidence>
<dbReference type="GO" id="GO:0008017">
    <property type="term" value="F:microtubule binding"/>
    <property type="evidence" value="ECO:0007669"/>
    <property type="project" value="TreeGrafter"/>
</dbReference>
<dbReference type="SMART" id="SM00053">
    <property type="entry name" value="DYNc"/>
    <property type="match status" value="1"/>
</dbReference>
<dbReference type="InterPro" id="IPR045063">
    <property type="entry name" value="Dynamin_N"/>
</dbReference>
<feature type="domain" description="Dynamin-type G" evidence="5">
    <location>
        <begin position="48"/>
        <end position="322"/>
    </location>
</feature>
<evidence type="ECO:0000256" key="1">
    <source>
        <dbReference type="ARBA" id="ARBA00022741"/>
    </source>
</evidence>
<evidence type="ECO:0000256" key="3">
    <source>
        <dbReference type="SAM" id="MobiDB-lite"/>
    </source>
</evidence>
<proteinExistence type="predicted"/>
<dbReference type="Pfam" id="PF00350">
    <property type="entry name" value="Dynamin_N"/>
    <property type="match status" value="1"/>
</dbReference>
<keyword evidence="2" id="KW-0342">GTP-binding</keyword>
<dbReference type="InterPro" id="IPR027417">
    <property type="entry name" value="P-loop_NTPase"/>
</dbReference>
<dbReference type="PANTHER" id="PTHR11566">
    <property type="entry name" value="DYNAMIN"/>
    <property type="match status" value="1"/>
</dbReference>
<dbReference type="GO" id="GO:0016559">
    <property type="term" value="P:peroxisome fission"/>
    <property type="evidence" value="ECO:0007669"/>
    <property type="project" value="TreeGrafter"/>
</dbReference>
<dbReference type="EMBL" id="JAPQKL010000002">
    <property type="protein sequence ID" value="KAJ5143353.1"/>
    <property type="molecule type" value="Genomic_DNA"/>
</dbReference>
<dbReference type="Pfam" id="PF01031">
    <property type="entry name" value="Dynamin_M"/>
    <property type="match status" value="1"/>
</dbReference>
<organism evidence="6 7">
    <name type="scientific">Penicillium bovifimosum</name>
    <dbReference type="NCBI Taxonomy" id="126998"/>
    <lineage>
        <taxon>Eukaryota</taxon>
        <taxon>Fungi</taxon>
        <taxon>Dikarya</taxon>
        <taxon>Ascomycota</taxon>
        <taxon>Pezizomycotina</taxon>
        <taxon>Eurotiomycetes</taxon>
        <taxon>Eurotiomycetidae</taxon>
        <taxon>Eurotiales</taxon>
        <taxon>Aspergillaceae</taxon>
        <taxon>Penicillium</taxon>
    </lineage>
</organism>
<protein>
    <submittedName>
        <fullName evidence="6">Dynamin</fullName>
    </submittedName>
</protein>
<dbReference type="Proteomes" id="UP001149079">
    <property type="component" value="Unassembled WGS sequence"/>
</dbReference>
<dbReference type="PRINTS" id="PR00195">
    <property type="entry name" value="DYNAMIN"/>
</dbReference>
<dbReference type="InterPro" id="IPR001401">
    <property type="entry name" value="Dynamin_GTPase"/>
</dbReference>
<dbReference type="PROSITE" id="PS51388">
    <property type="entry name" value="GED"/>
    <property type="match status" value="1"/>
</dbReference>
<comment type="caution">
    <text evidence="6">The sequence shown here is derived from an EMBL/GenBank/DDBJ whole genome shotgun (WGS) entry which is preliminary data.</text>
</comment>
<keyword evidence="1" id="KW-0547">Nucleotide-binding</keyword>
<dbReference type="InterPro" id="IPR020850">
    <property type="entry name" value="GED_dom"/>
</dbReference>
<sequence length="657" mass="73797">MQPISLDEEEGGSSGGDRGKDNPGLNSVKTSQRLNQIDCVRANGVGDHIALPQLAVCGDQSAGKSSVLEGITGYPFPRKDGLCTQFPTEIVLRHDTEVSSMTASLLPSASRSPEEKEKFAAFHREFRDFNELPTIIREASFMMGVRGFNEFADAPGFAADVLRLELVGNTGLHLTLVDLPGLISVAEDDEDVEIVQGLVDSYLESSRTIILAVIPASSDAETQRIIQRARHFDKEGVRTVGIITKPDLINKNTEERVARLAKNLDRTKLNLGFFLVKNPSPDELVAGSTLEGPRNRPTRIGIANLRSFLEDLLDSHIERELPKVQQEVRRLLQLVDEEIDNLGIERSNAGQVRLFLTHISTEFHAIIKNGLEGNYDGRDGDFFADSSPGTCRLRAVIHRENERFADYMRNHGQRRKIVTAHGDGEDMDDSTEEIVKDQNEELLVTQEEMFSWIREMYHESRGRELPGNYNHSLLQRLFHIQSCRWNEIARRHIESVVKMVTQFVHRALNFVVKDAGVARHDEAKASIQASVKRAAESDWGGSVHFSNSPYEMDRMISSLQKRVEVNMVERACSEVLTDLNAYYKVAMKTFVDNVCRQVIERHILAKLGGAFHPTVVSSFSDEELIRLAGESLQTTRRRTEKLQLKRSLEASLQELSI</sequence>
<feature type="domain" description="GED" evidence="4">
    <location>
        <begin position="572"/>
        <end position="657"/>
    </location>
</feature>
<dbReference type="GO" id="GO:0005874">
    <property type="term" value="C:microtubule"/>
    <property type="evidence" value="ECO:0007669"/>
    <property type="project" value="TreeGrafter"/>
</dbReference>
<evidence type="ECO:0000259" key="5">
    <source>
        <dbReference type="PROSITE" id="PS51718"/>
    </source>
</evidence>
<dbReference type="GO" id="GO:0006897">
    <property type="term" value="P:endocytosis"/>
    <property type="evidence" value="ECO:0007669"/>
    <property type="project" value="TreeGrafter"/>
</dbReference>
<dbReference type="Gene3D" id="3.40.50.300">
    <property type="entry name" value="P-loop containing nucleotide triphosphate hydrolases"/>
    <property type="match status" value="1"/>
</dbReference>
<dbReference type="PANTHER" id="PTHR11566:SF21">
    <property type="entry name" value="DYNAMIN RELATED PROTEIN 1, ISOFORM A"/>
    <property type="match status" value="1"/>
</dbReference>
<dbReference type="Gene3D" id="1.20.120.1240">
    <property type="entry name" value="Dynamin, middle domain"/>
    <property type="match status" value="1"/>
</dbReference>
<dbReference type="GO" id="GO:0016020">
    <property type="term" value="C:membrane"/>
    <property type="evidence" value="ECO:0007669"/>
    <property type="project" value="TreeGrafter"/>
</dbReference>
<accession>A0A9W9HB66</accession>
<dbReference type="GeneID" id="81402054"/>
<evidence type="ECO:0000313" key="7">
    <source>
        <dbReference type="Proteomes" id="UP001149079"/>
    </source>
</evidence>
<dbReference type="InterPro" id="IPR000375">
    <property type="entry name" value="Dynamin_stalk"/>
</dbReference>
<gene>
    <name evidence="6" type="ORF">N7515_002140</name>
</gene>
<feature type="region of interest" description="Disordered" evidence="3">
    <location>
        <begin position="1"/>
        <end position="29"/>
    </location>
</feature>
<dbReference type="GO" id="GO:0048312">
    <property type="term" value="P:intracellular distribution of mitochondria"/>
    <property type="evidence" value="ECO:0007669"/>
    <property type="project" value="TreeGrafter"/>
</dbReference>
<dbReference type="GO" id="GO:0005739">
    <property type="term" value="C:mitochondrion"/>
    <property type="evidence" value="ECO:0007669"/>
    <property type="project" value="TreeGrafter"/>
</dbReference>
<name>A0A9W9HB66_9EURO</name>
<dbReference type="GO" id="GO:0005525">
    <property type="term" value="F:GTP binding"/>
    <property type="evidence" value="ECO:0007669"/>
    <property type="project" value="InterPro"/>
</dbReference>
<reference evidence="6" key="1">
    <citation type="submission" date="2022-11" db="EMBL/GenBank/DDBJ databases">
        <authorList>
            <person name="Petersen C."/>
        </authorList>
    </citation>
    <scope>NUCLEOTIDE SEQUENCE</scope>
    <source>
        <strain evidence="6">IBT 22155</strain>
    </source>
</reference>
<keyword evidence="7" id="KW-1185">Reference proteome</keyword>